<dbReference type="Proteomes" id="UP000050501">
    <property type="component" value="Unassembled WGS sequence"/>
</dbReference>
<dbReference type="PANTHER" id="PTHR42859:SF10">
    <property type="entry name" value="DIMETHYLSULFOXIDE REDUCTASE CHAIN B"/>
    <property type="match status" value="1"/>
</dbReference>
<feature type="domain" description="4Fe-4S ferredoxin-type" evidence="7">
    <location>
        <begin position="77"/>
        <end position="106"/>
    </location>
</feature>
<accession>A0A0P6YC93</accession>
<dbReference type="InterPro" id="IPR050294">
    <property type="entry name" value="RnfB_subfamily"/>
</dbReference>
<evidence type="ECO:0000313" key="8">
    <source>
        <dbReference type="EMBL" id="KPL79628.1"/>
    </source>
</evidence>
<evidence type="ECO:0000256" key="3">
    <source>
        <dbReference type="ARBA" id="ARBA00022723"/>
    </source>
</evidence>
<organism evidence="8 9">
    <name type="scientific">Levilinea saccharolytica</name>
    <dbReference type="NCBI Taxonomy" id="229921"/>
    <lineage>
        <taxon>Bacteria</taxon>
        <taxon>Bacillati</taxon>
        <taxon>Chloroflexota</taxon>
        <taxon>Anaerolineae</taxon>
        <taxon>Anaerolineales</taxon>
        <taxon>Anaerolineaceae</taxon>
        <taxon>Levilinea</taxon>
    </lineage>
</organism>
<keyword evidence="3" id="KW-0479">Metal-binding</keyword>
<dbReference type="InterPro" id="IPR017896">
    <property type="entry name" value="4Fe4S_Fe-S-bd"/>
</dbReference>
<keyword evidence="2" id="KW-0004">4Fe-4S</keyword>
<dbReference type="Pfam" id="PF13247">
    <property type="entry name" value="Fer4_11"/>
    <property type="match status" value="1"/>
</dbReference>
<feature type="domain" description="4Fe-4S ferredoxin-type" evidence="7">
    <location>
        <begin position="43"/>
        <end position="75"/>
    </location>
</feature>
<dbReference type="GO" id="GO:0051539">
    <property type="term" value="F:4 iron, 4 sulfur cluster binding"/>
    <property type="evidence" value="ECO:0007669"/>
    <property type="project" value="UniProtKB-KW"/>
</dbReference>
<gene>
    <name evidence="8" type="ORF">ADN01_14200</name>
</gene>
<keyword evidence="1" id="KW-0813">Transport</keyword>
<evidence type="ECO:0000256" key="6">
    <source>
        <dbReference type="ARBA" id="ARBA00023014"/>
    </source>
</evidence>
<dbReference type="PROSITE" id="PS51379">
    <property type="entry name" value="4FE4S_FER_2"/>
    <property type="match status" value="4"/>
</dbReference>
<dbReference type="AlphaFoldDB" id="A0A0P6YC93"/>
<keyword evidence="4" id="KW-0249">Electron transport</keyword>
<reference evidence="8 9" key="1">
    <citation type="submission" date="2015-07" db="EMBL/GenBank/DDBJ databases">
        <title>Genome sequence of Levilinea saccharolytica DSM 16555.</title>
        <authorList>
            <person name="Hemp J."/>
            <person name="Ward L.M."/>
            <person name="Pace L.A."/>
            <person name="Fischer W.W."/>
        </authorList>
    </citation>
    <scope>NUCLEOTIDE SEQUENCE [LARGE SCALE GENOMIC DNA]</scope>
    <source>
        <strain evidence="8 9">KIBI-1</strain>
    </source>
</reference>
<evidence type="ECO:0000256" key="5">
    <source>
        <dbReference type="ARBA" id="ARBA00023004"/>
    </source>
</evidence>
<evidence type="ECO:0000313" key="9">
    <source>
        <dbReference type="Proteomes" id="UP000050501"/>
    </source>
</evidence>
<keyword evidence="9" id="KW-1185">Reference proteome</keyword>
<dbReference type="STRING" id="229921.ADN01_14200"/>
<dbReference type="EMBL" id="LGCM01000047">
    <property type="protein sequence ID" value="KPL79628.1"/>
    <property type="molecule type" value="Genomic_DNA"/>
</dbReference>
<proteinExistence type="predicted"/>
<dbReference type="Gene3D" id="3.30.70.20">
    <property type="match status" value="2"/>
</dbReference>
<evidence type="ECO:0000256" key="4">
    <source>
        <dbReference type="ARBA" id="ARBA00022982"/>
    </source>
</evidence>
<dbReference type="RefSeq" id="WP_062417778.1">
    <property type="nucleotide sequence ID" value="NZ_DF967974.1"/>
</dbReference>
<dbReference type="Pfam" id="PF12800">
    <property type="entry name" value="Fer4_4"/>
    <property type="match status" value="1"/>
</dbReference>
<dbReference type="GO" id="GO:0046872">
    <property type="term" value="F:metal ion binding"/>
    <property type="evidence" value="ECO:0007669"/>
    <property type="project" value="UniProtKB-KW"/>
</dbReference>
<dbReference type="InterPro" id="IPR017900">
    <property type="entry name" value="4Fe4S_Fe_S_CS"/>
</dbReference>
<dbReference type="PANTHER" id="PTHR42859">
    <property type="entry name" value="OXIDOREDUCTASE"/>
    <property type="match status" value="1"/>
</dbReference>
<evidence type="ECO:0000256" key="1">
    <source>
        <dbReference type="ARBA" id="ARBA00022448"/>
    </source>
</evidence>
<dbReference type="SUPFAM" id="SSF54862">
    <property type="entry name" value="4Fe-4S ferredoxins"/>
    <property type="match status" value="1"/>
</dbReference>
<dbReference type="CDD" id="cd10550">
    <property type="entry name" value="DMSOR_beta_like"/>
    <property type="match status" value="1"/>
</dbReference>
<feature type="domain" description="4Fe-4S ferredoxin-type" evidence="7">
    <location>
        <begin position="3"/>
        <end position="33"/>
    </location>
</feature>
<name>A0A0P6YC93_9CHLR</name>
<feature type="domain" description="4Fe-4S ferredoxin-type" evidence="7">
    <location>
        <begin position="107"/>
        <end position="136"/>
    </location>
</feature>
<protein>
    <submittedName>
        <fullName evidence="8">4Fe-4S ferredoxin</fullName>
    </submittedName>
</protein>
<dbReference type="PROSITE" id="PS00198">
    <property type="entry name" value="4FE4S_FER_1"/>
    <property type="match status" value="1"/>
</dbReference>
<comment type="caution">
    <text evidence="8">The sequence shown here is derived from an EMBL/GenBank/DDBJ whole genome shotgun (WGS) entry which is preliminary data.</text>
</comment>
<keyword evidence="5" id="KW-0408">Iron</keyword>
<keyword evidence="6" id="KW-0411">Iron-sulfur</keyword>
<evidence type="ECO:0000256" key="2">
    <source>
        <dbReference type="ARBA" id="ARBA00022485"/>
    </source>
</evidence>
<dbReference type="OrthoDB" id="9810688at2"/>
<evidence type="ECO:0000259" key="7">
    <source>
        <dbReference type="PROSITE" id="PS51379"/>
    </source>
</evidence>
<sequence>MSKVIMIYPERCTGCNMCVLACAFTREGEARPSASRVHVYNWEREQFSVPMLCQQCDDAPCVAVCPTGAMHRPDGTIVVEYDVNKCIRCRMCVQACPFGNASYDMVTNKILKCDTCAGAPECVAVCPNHALEYVDVTVSTRARKKSFAKKFKDAFQEVA</sequence>